<dbReference type="GO" id="GO:0042941">
    <property type="term" value="P:D-alanine transmembrane transport"/>
    <property type="evidence" value="ECO:0007669"/>
    <property type="project" value="TreeGrafter"/>
</dbReference>
<evidence type="ECO:0000259" key="4">
    <source>
        <dbReference type="PROSITE" id="PS50893"/>
    </source>
</evidence>
<dbReference type="Gene3D" id="3.40.50.300">
    <property type="entry name" value="P-loop containing nucleotide triphosphate hydrolases"/>
    <property type="match status" value="1"/>
</dbReference>
<accession>A0A849ID32</accession>
<dbReference type="GO" id="GO:0015192">
    <property type="term" value="F:L-phenylalanine transmembrane transporter activity"/>
    <property type="evidence" value="ECO:0007669"/>
    <property type="project" value="TreeGrafter"/>
</dbReference>
<dbReference type="Pfam" id="PF12399">
    <property type="entry name" value="BCA_ABC_TP_C"/>
    <property type="match status" value="1"/>
</dbReference>
<name>A0A849ID32_9HYPH</name>
<evidence type="ECO:0000313" key="5">
    <source>
        <dbReference type="EMBL" id="NNM73950.1"/>
    </source>
</evidence>
<keyword evidence="3 5" id="KW-0067">ATP-binding</keyword>
<keyword evidence="1" id="KW-0813">Transport</keyword>
<protein>
    <submittedName>
        <fullName evidence="5">ABC transporter ATP-binding protein</fullName>
    </submittedName>
</protein>
<dbReference type="GO" id="GO:1903805">
    <property type="term" value="P:L-valine import across plasma membrane"/>
    <property type="evidence" value="ECO:0007669"/>
    <property type="project" value="TreeGrafter"/>
</dbReference>
<dbReference type="FunFam" id="3.40.50.300:FF:000421">
    <property type="entry name" value="Branched-chain amino acid ABC transporter ATP-binding protein"/>
    <property type="match status" value="1"/>
</dbReference>
<dbReference type="GO" id="GO:0015808">
    <property type="term" value="P:L-alanine transport"/>
    <property type="evidence" value="ECO:0007669"/>
    <property type="project" value="TreeGrafter"/>
</dbReference>
<dbReference type="GO" id="GO:0005524">
    <property type="term" value="F:ATP binding"/>
    <property type="evidence" value="ECO:0007669"/>
    <property type="project" value="UniProtKB-KW"/>
</dbReference>
<dbReference type="GO" id="GO:0005886">
    <property type="term" value="C:plasma membrane"/>
    <property type="evidence" value="ECO:0007669"/>
    <property type="project" value="TreeGrafter"/>
</dbReference>
<keyword evidence="6" id="KW-1185">Reference proteome</keyword>
<organism evidence="5 6">
    <name type="scientific">Enterovirga aerilata</name>
    <dbReference type="NCBI Taxonomy" id="2730920"/>
    <lineage>
        <taxon>Bacteria</taxon>
        <taxon>Pseudomonadati</taxon>
        <taxon>Pseudomonadota</taxon>
        <taxon>Alphaproteobacteria</taxon>
        <taxon>Hyphomicrobiales</taxon>
        <taxon>Methylobacteriaceae</taxon>
        <taxon>Enterovirga</taxon>
    </lineage>
</organism>
<dbReference type="GO" id="GO:0016887">
    <property type="term" value="F:ATP hydrolysis activity"/>
    <property type="evidence" value="ECO:0007669"/>
    <property type="project" value="InterPro"/>
</dbReference>
<comment type="caution">
    <text evidence="5">The sequence shown here is derived from an EMBL/GenBank/DDBJ whole genome shotgun (WGS) entry which is preliminary data.</text>
</comment>
<dbReference type="SMART" id="SM00382">
    <property type="entry name" value="AAA"/>
    <property type="match status" value="1"/>
</dbReference>
<dbReference type="Proteomes" id="UP000564885">
    <property type="component" value="Unassembled WGS sequence"/>
</dbReference>
<dbReference type="GO" id="GO:0005304">
    <property type="term" value="F:L-valine transmembrane transporter activity"/>
    <property type="evidence" value="ECO:0007669"/>
    <property type="project" value="TreeGrafter"/>
</dbReference>
<evidence type="ECO:0000256" key="2">
    <source>
        <dbReference type="ARBA" id="ARBA00022741"/>
    </source>
</evidence>
<dbReference type="AlphaFoldDB" id="A0A849ID32"/>
<evidence type="ECO:0000256" key="3">
    <source>
        <dbReference type="ARBA" id="ARBA00022840"/>
    </source>
</evidence>
<dbReference type="InterPro" id="IPR032823">
    <property type="entry name" value="BCA_ABC_TP_C"/>
</dbReference>
<evidence type="ECO:0000313" key="6">
    <source>
        <dbReference type="Proteomes" id="UP000564885"/>
    </source>
</evidence>
<reference evidence="5 6" key="1">
    <citation type="submission" date="2020-04" db="EMBL/GenBank/DDBJ databases">
        <title>Enterovirga sp. isolate from soil.</title>
        <authorList>
            <person name="Chea S."/>
            <person name="Kim D.-U."/>
        </authorList>
    </citation>
    <scope>NUCLEOTIDE SEQUENCE [LARGE SCALE GENOMIC DNA]</scope>
    <source>
        <strain evidence="5 6">DB1703</strain>
    </source>
</reference>
<dbReference type="InterPro" id="IPR027417">
    <property type="entry name" value="P-loop_NTPase"/>
</dbReference>
<dbReference type="InterPro" id="IPR003593">
    <property type="entry name" value="AAA+_ATPase"/>
</dbReference>
<keyword evidence="2" id="KW-0547">Nucleotide-binding</keyword>
<feature type="domain" description="ABC transporter" evidence="4">
    <location>
        <begin position="4"/>
        <end position="238"/>
    </location>
</feature>
<dbReference type="PANTHER" id="PTHR45772">
    <property type="entry name" value="CONSERVED COMPONENT OF ABC TRANSPORTER FOR NATURAL AMINO ACIDS-RELATED"/>
    <property type="match status" value="1"/>
</dbReference>
<gene>
    <name evidence="5" type="ORF">HJG44_16325</name>
</gene>
<dbReference type="EMBL" id="JABEPP010000004">
    <property type="protein sequence ID" value="NNM73950.1"/>
    <property type="molecule type" value="Genomic_DNA"/>
</dbReference>
<dbReference type="Pfam" id="PF00005">
    <property type="entry name" value="ABC_tran"/>
    <property type="match status" value="1"/>
</dbReference>
<dbReference type="SUPFAM" id="SSF52540">
    <property type="entry name" value="P-loop containing nucleoside triphosphate hydrolases"/>
    <property type="match status" value="1"/>
</dbReference>
<dbReference type="CDD" id="cd03219">
    <property type="entry name" value="ABC_Mj1267_LivG_branched"/>
    <property type="match status" value="1"/>
</dbReference>
<dbReference type="RefSeq" id="WP_171219386.1">
    <property type="nucleotide sequence ID" value="NZ_JABEPP010000004.1"/>
</dbReference>
<dbReference type="InterPro" id="IPR051120">
    <property type="entry name" value="ABC_AA/LPS_Transport"/>
</dbReference>
<proteinExistence type="predicted"/>
<sequence length="245" mass="26386">MSALQATGITKRFGGLLALSEVDLTVDPGEFVALIGPNGAGKSTLLNVLTGLSAPTTGRIALDGRDITRLSTHDRIRAGLGRTFQHGRLFERLSVIENVMVGAANRKGRSEAELRSTAFAQLRRMGLERFADQPISALTYGNRRMVELTRVLACEPRVLLLDEPAAGLNTGEVEDLMARLRAIRAQDKIAIVLIEHNMGMVMRLAERVVVLNFGVKIAEGTPAEVQADPAVLSAYLGEGAAHARH</sequence>
<dbReference type="InterPro" id="IPR003439">
    <property type="entry name" value="ABC_transporter-like_ATP-bd"/>
</dbReference>
<dbReference type="GO" id="GO:1903806">
    <property type="term" value="P:L-isoleucine import across plasma membrane"/>
    <property type="evidence" value="ECO:0007669"/>
    <property type="project" value="TreeGrafter"/>
</dbReference>
<evidence type="ECO:0000256" key="1">
    <source>
        <dbReference type="ARBA" id="ARBA00022448"/>
    </source>
</evidence>
<dbReference type="PROSITE" id="PS50893">
    <property type="entry name" value="ABC_TRANSPORTER_2"/>
    <property type="match status" value="1"/>
</dbReference>
<dbReference type="PANTHER" id="PTHR45772:SF7">
    <property type="entry name" value="AMINO ACID ABC TRANSPORTER ATP-BINDING PROTEIN"/>
    <property type="match status" value="1"/>
</dbReference>
<dbReference type="GO" id="GO:0015188">
    <property type="term" value="F:L-isoleucine transmembrane transporter activity"/>
    <property type="evidence" value="ECO:0007669"/>
    <property type="project" value="TreeGrafter"/>
</dbReference>